<dbReference type="FunFam" id="1.10.220.10:FF:000005">
    <property type="entry name" value="Annexin"/>
    <property type="match status" value="1"/>
</dbReference>
<name>A0A7M7HF40_STRPU</name>
<keyword evidence="4" id="KW-0111">Calcium/phospholipid-binding</keyword>
<dbReference type="InParanoid" id="A0A7M7HF40"/>
<dbReference type="Gene3D" id="1.10.220.10">
    <property type="entry name" value="Annexin"/>
    <property type="match status" value="2"/>
</dbReference>
<dbReference type="Proteomes" id="UP000007110">
    <property type="component" value="Unassembled WGS sequence"/>
</dbReference>
<dbReference type="EnsemblMetazoa" id="XM_011664565">
    <property type="protein sequence ID" value="XP_011662867"/>
    <property type="gene ID" value="LOC586036"/>
</dbReference>
<dbReference type="GO" id="GO:0005886">
    <property type="term" value="C:plasma membrane"/>
    <property type="evidence" value="ECO:0000318"/>
    <property type="project" value="GO_Central"/>
</dbReference>
<keyword evidence="4" id="KW-0106">Calcium</keyword>
<evidence type="ECO:0000256" key="5">
    <source>
        <dbReference type="SAM" id="MobiDB-lite"/>
    </source>
</evidence>
<dbReference type="KEGG" id="spu:586036"/>
<evidence type="ECO:0000313" key="6">
    <source>
        <dbReference type="EnsemblMetazoa" id="XP_011662867"/>
    </source>
</evidence>
<evidence type="ECO:0000256" key="2">
    <source>
        <dbReference type="ARBA" id="ARBA00022737"/>
    </source>
</evidence>
<dbReference type="GO" id="GO:0032509">
    <property type="term" value="P:endosome transport via multivesicular body sorting pathway"/>
    <property type="evidence" value="ECO:0000318"/>
    <property type="project" value="GO_Central"/>
</dbReference>
<dbReference type="GO" id="GO:0005737">
    <property type="term" value="C:cytoplasm"/>
    <property type="evidence" value="ECO:0000318"/>
    <property type="project" value="GO_Central"/>
</dbReference>
<dbReference type="GO" id="GO:0001786">
    <property type="term" value="F:phosphatidylserine binding"/>
    <property type="evidence" value="ECO:0000318"/>
    <property type="project" value="GO_Central"/>
</dbReference>
<evidence type="ECO:0000313" key="7">
    <source>
        <dbReference type="Proteomes" id="UP000007110"/>
    </source>
</evidence>
<dbReference type="AlphaFoldDB" id="A0A7M7HF40"/>
<dbReference type="OrthoDB" id="37886at2759"/>
<evidence type="ECO:0000256" key="4">
    <source>
        <dbReference type="RuleBase" id="RU003540"/>
    </source>
</evidence>
<keyword evidence="3 4" id="KW-0041">Annexin</keyword>
<dbReference type="GO" id="GO:0005634">
    <property type="term" value="C:nucleus"/>
    <property type="evidence" value="ECO:0000318"/>
    <property type="project" value="GO_Central"/>
</dbReference>
<reference evidence="7" key="1">
    <citation type="submission" date="2015-02" db="EMBL/GenBank/DDBJ databases">
        <title>Genome sequencing for Strongylocentrotus purpuratus.</title>
        <authorList>
            <person name="Murali S."/>
            <person name="Liu Y."/>
            <person name="Vee V."/>
            <person name="English A."/>
            <person name="Wang M."/>
            <person name="Skinner E."/>
            <person name="Han Y."/>
            <person name="Muzny D.M."/>
            <person name="Worley K.C."/>
            <person name="Gibbs R.A."/>
        </authorList>
    </citation>
    <scope>NUCLEOTIDE SEQUENCE</scope>
</reference>
<dbReference type="InterPro" id="IPR018502">
    <property type="entry name" value="Annexin_repeat"/>
</dbReference>
<dbReference type="InterPro" id="IPR037104">
    <property type="entry name" value="Annexin_sf"/>
</dbReference>
<dbReference type="PROSITE" id="PS51897">
    <property type="entry name" value="ANNEXIN_2"/>
    <property type="match status" value="2"/>
</dbReference>
<dbReference type="GO" id="GO:0012506">
    <property type="term" value="C:vesicle membrane"/>
    <property type="evidence" value="ECO:0000318"/>
    <property type="project" value="GO_Central"/>
</dbReference>
<dbReference type="SMART" id="SM00335">
    <property type="entry name" value="ANX"/>
    <property type="match status" value="2"/>
</dbReference>
<comment type="similarity">
    <text evidence="1 4">Belongs to the annexin family.</text>
</comment>
<dbReference type="GO" id="GO:0005509">
    <property type="term" value="F:calcium ion binding"/>
    <property type="evidence" value="ECO:0007669"/>
    <property type="project" value="InterPro"/>
</dbReference>
<protein>
    <recommendedName>
        <fullName evidence="4">Annexin</fullName>
    </recommendedName>
</protein>
<feature type="region of interest" description="Disordered" evidence="5">
    <location>
        <begin position="1"/>
        <end position="21"/>
    </location>
</feature>
<dbReference type="InterPro" id="IPR001464">
    <property type="entry name" value="Annexin"/>
</dbReference>
<keyword evidence="2 4" id="KW-0677">Repeat</keyword>
<dbReference type="PRINTS" id="PR00196">
    <property type="entry name" value="ANNEXIN"/>
</dbReference>
<dbReference type="PROSITE" id="PS00223">
    <property type="entry name" value="ANNEXIN_1"/>
    <property type="match status" value="2"/>
</dbReference>
<evidence type="ECO:0000256" key="1">
    <source>
        <dbReference type="ARBA" id="ARBA00007831"/>
    </source>
</evidence>
<dbReference type="InterPro" id="IPR018252">
    <property type="entry name" value="Annexin_repeat_CS"/>
</dbReference>
<dbReference type="SUPFAM" id="SSF47874">
    <property type="entry name" value="Annexin"/>
    <property type="match status" value="1"/>
</dbReference>
<dbReference type="FunFam" id="1.10.220.10:FF:000001">
    <property type="entry name" value="Annexin"/>
    <property type="match status" value="1"/>
</dbReference>
<dbReference type="OMA" id="HETTCID"/>
<reference evidence="6" key="2">
    <citation type="submission" date="2021-01" db="UniProtKB">
        <authorList>
            <consortium name="EnsemblMetazoa"/>
        </authorList>
    </citation>
    <scope>IDENTIFICATION</scope>
</reference>
<accession>A0A7M7HF40</accession>
<dbReference type="GO" id="GO:0005544">
    <property type="term" value="F:calcium-dependent phospholipid binding"/>
    <property type="evidence" value="ECO:0000318"/>
    <property type="project" value="GO_Central"/>
</dbReference>
<sequence>MAEQVSEIETSGTISPAEPFDKDADTKALFEATQGLGTKEKVITEILTKRTNSQRQDIIEAYVLAYDEELLDVMKSELSGNFLSVVEGILDEPAVHLAKAVHKYATNTSMLPTDLGLRLLEIIFPLNYLETSYIKEVYQQVFGSILDEDITLNVFGPWKLILINVEMGQRHETACIDSYKVDQDVQYLEETPIDDWALPNARIEDLLIRDSVQHLQKVFKRVKQSMSEKGVDIIQAIKDSNMTTEQKDGFVAVVSICTDYVRFNATILHKAMSGVGTNDDTLIRVIVSRCEIDLENIKSEFQQMYGVSLRDWISSDTSGNYRDILLAIIGD</sequence>
<proteinExistence type="inferred from homology"/>
<organism evidence="6 7">
    <name type="scientific">Strongylocentrotus purpuratus</name>
    <name type="common">Purple sea urchin</name>
    <dbReference type="NCBI Taxonomy" id="7668"/>
    <lineage>
        <taxon>Eukaryota</taxon>
        <taxon>Metazoa</taxon>
        <taxon>Echinodermata</taxon>
        <taxon>Eleutherozoa</taxon>
        <taxon>Echinozoa</taxon>
        <taxon>Echinoidea</taxon>
        <taxon>Euechinoidea</taxon>
        <taxon>Echinacea</taxon>
        <taxon>Camarodonta</taxon>
        <taxon>Echinidea</taxon>
        <taxon>Strongylocentrotidae</taxon>
        <taxon>Strongylocentrotus</taxon>
    </lineage>
</organism>
<dbReference type="PANTHER" id="PTHR10502:SF233">
    <property type="entry name" value="ANNEXIN B9"/>
    <property type="match status" value="1"/>
</dbReference>
<keyword evidence="7" id="KW-1185">Reference proteome</keyword>
<dbReference type="PANTHER" id="PTHR10502">
    <property type="entry name" value="ANNEXIN"/>
    <property type="match status" value="1"/>
</dbReference>
<dbReference type="Pfam" id="PF00191">
    <property type="entry name" value="Annexin"/>
    <property type="match status" value="2"/>
</dbReference>
<evidence type="ECO:0000256" key="3">
    <source>
        <dbReference type="ARBA" id="ARBA00023216"/>
    </source>
</evidence>
<dbReference type="RefSeq" id="XP_011662867.2">
    <property type="nucleotide sequence ID" value="XM_011664565.2"/>
</dbReference>
<dbReference type="GeneID" id="586036"/>
<comment type="domain">
    <text evidence="4">A pair of annexin repeats may form one binding site for calcium and phospholipid.</text>
</comment>